<evidence type="ECO:0008006" key="8">
    <source>
        <dbReference type="Google" id="ProtNLM"/>
    </source>
</evidence>
<gene>
    <name evidence="6" type="ORF">PHYPO_G00186830</name>
</gene>
<evidence type="ECO:0000313" key="7">
    <source>
        <dbReference type="Proteomes" id="UP000327468"/>
    </source>
</evidence>
<evidence type="ECO:0000313" key="6">
    <source>
        <dbReference type="EMBL" id="KAB5517188.1"/>
    </source>
</evidence>
<dbReference type="EMBL" id="VFJC01000031">
    <property type="protein sequence ID" value="KAB5517188.1"/>
    <property type="molecule type" value="Genomic_DNA"/>
</dbReference>
<proteinExistence type="predicted"/>
<evidence type="ECO:0000256" key="3">
    <source>
        <dbReference type="PROSITE-ProRule" id="PRU00221"/>
    </source>
</evidence>
<dbReference type="PANTHER" id="PTHR32215">
    <property type="entry name" value="CILIA- AND FLAGELLA-ASSOCIATED PROTEIN 57"/>
    <property type="match status" value="1"/>
</dbReference>
<evidence type="ECO:0000256" key="2">
    <source>
        <dbReference type="ARBA" id="ARBA00022737"/>
    </source>
</evidence>
<feature type="repeat" description="WD" evidence="3">
    <location>
        <begin position="479"/>
        <end position="520"/>
    </location>
</feature>
<accession>A0A5N5JD35</accession>
<dbReference type="PANTHER" id="PTHR32215:SF0">
    <property type="entry name" value="CILIA- AND FLAGELLA-ASSOCIATED PROTEIN 57"/>
    <property type="match status" value="1"/>
</dbReference>
<reference evidence="6 7" key="1">
    <citation type="submission" date="2019-06" db="EMBL/GenBank/DDBJ databases">
        <title>A chromosome-scale genome assembly of the striped catfish, Pangasianodon hypophthalmus.</title>
        <authorList>
            <person name="Wen M."/>
            <person name="Zahm M."/>
            <person name="Roques C."/>
            <person name="Cabau C."/>
            <person name="Klopp C."/>
            <person name="Donnadieu C."/>
            <person name="Jouanno E."/>
            <person name="Avarre J.-C."/>
            <person name="Campet M."/>
            <person name="Ha T.T.T."/>
            <person name="Dugue R."/>
            <person name="Lampietro C."/>
            <person name="Louis A."/>
            <person name="Herpin A."/>
            <person name="Echchiki A."/>
            <person name="Berthelot C."/>
            <person name="Parey E."/>
            <person name="Roest-Crollius H."/>
            <person name="Braasch I."/>
            <person name="Postlethwait J."/>
            <person name="Bobe J."/>
            <person name="Montfort J."/>
            <person name="Bouchez O."/>
            <person name="Begum T."/>
            <person name="Schartl M."/>
            <person name="Guiguen Y."/>
        </authorList>
    </citation>
    <scope>NUCLEOTIDE SEQUENCE [LARGE SCALE GENOMIC DNA]</scope>
    <source>
        <strain evidence="6 7">Indonesia</strain>
        <tissue evidence="6">Blood</tissue>
    </source>
</reference>
<keyword evidence="4" id="KW-0175">Coiled coil</keyword>
<dbReference type="InterPro" id="IPR019775">
    <property type="entry name" value="WD40_repeat_CS"/>
</dbReference>
<keyword evidence="7" id="KW-1185">Reference proteome</keyword>
<dbReference type="SUPFAM" id="SSF50978">
    <property type="entry name" value="WD40 repeat-like"/>
    <property type="match status" value="1"/>
</dbReference>
<dbReference type="Gene3D" id="2.130.10.10">
    <property type="entry name" value="YVTN repeat-like/Quinoprotein amine dehydrogenase"/>
    <property type="match status" value="2"/>
</dbReference>
<keyword evidence="2" id="KW-0677">Repeat</keyword>
<keyword evidence="1 3" id="KW-0853">WD repeat</keyword>
<protein>
    <recommendedName>
        <fullName evidence="8">Cilia- and flagella-associated protein 57</fullName>
    </recommendedName>
</protein>
<dbReference type="PROSITE" id="PS50294">
    <property type="entry name" value="WD_REPEATS_REGION"/>
    <property type="match status" value="2"/>
</dbReference>
<feature type="region of interest" description="Disordered" evidence="5">
    <location>
        <begin position="803"/>
        <end position="827"/>
    </location>
</feature>
<dbReference type="SUPFAM" id="SSF50998">
    <property type="entry name" value="Quinoprotein alcohol dehydrogenase-like"/>
    <property type="match status" value="1"/>
</dbReference>
<dbReference type="InterPro" id="IPR036322">
    <property type="entry name" value="WD40_repeat_dom_sf"/>
</dbReference>
<dbReference type="AlphaFoldDB" id="A0A5N5JD35"/>
<feature type="repeat" description="WD" evidence="3">
    <location>
        <begin position="357"/>
        <end position="398"/>
    </location>
</feature>
<evidence type="ECO:0000256" key="5">
    <source>
        <dbReference type="SAM" id="MobiDB-lite"/>
    </source>
</evidence>
<dbReference type="Proteomes" id="UP000327468">
    <property type="component" value="Chromosome 30"/>
</dbReference>
<dbReference type="InterPro" id="IPR001680">
    <property type="entry name" value="WD40_rpt"/>
</dbReference>
<feature type="coiled-coil region" evidence="4">
    <location>
        <begin position="683"/>
        <end position="725"/>
    </location>
</feature>
<evidence type="ECO:0000256" key="1">
    <source>
        <dbReference type="ARBA" id="ARBA00022574"/>
    </source>
</evidence>
<feature type="repeat" description="WD" evidence="3">
    <location>
        <begin position="605"/>
        <end position="638"/>
    </location>
</feature>
<dbReference type="PROSITE" id="PS00678">
    <property type="entry name" value="WD_REPEATS_1"/>
    <property type="match status" value="1"/>
</dbReference>
<dbReference type="InterPro" id="IPR015943">
    <property type="entry name" value="WD40/YVTN_repeat-like_dom_sf"/>
</dbReference>
<dbReference type="PROSITE" id="PS50082">
    <property type="entry name" value="WD_REPEATS_2"/>
    <property type="match status" value="3"/>
</dbReference>
<dbReference type="SMART" id="SM00320">
    <property type="entry name" value="WD40"/>
    <property type="match status" value="7"/>
</dbReference>
<comment type="caution">
    <text evidence="6">The sequence shown here is derived from an EMBL/GenBank/DDBJ whole genome shotgun (WGS) entry which is preliminary data.</text>
</comment>
<organism evidence="6 7">
    <name type="scientific">Pangasianodon hypophthalmus</name>
    <name type="common">Striped catfish</name>
    <name type="synonym">Helicophagus hypophthalmus</name>
    <dbReference type="NCBI Taxonomy" id="310915"/>
    <lineage>
        <taxon>Eukaryota</taxon>
        <taxon>Metazoa</taxon>
        <taxon>Chordata</taxon>
        <taxon>Craniata</taxon>
        <taxon>Vertebrata</taxon>
        <taxon>Euteleostomi</taxon>
        <taxon>Actinopterygii</taxon>
        <taxon>Neopterygii</taxon>
        <taxon>Teleostei</taxon>
        <taxon>Ostariophysi</taxon>
        <taxon>Siluriformes</taxon>
        <taxon>Pangasiidae</taxon>
        <taxon>Pangasianodon</taxon>
    </lineage>
</organism>
<sequence>MTEEYKLEPHHIFGLRQEVRNNLLFLDDQTIIFPSGNHCVRYHILQRWNKFIPVAKGSKGIKALAISPNRRYLAVSERRERGTITIYDLQNRQCRKRRVLTGGVISVQEFVCMAFSSDSKYLLGQSGGPEWTLFYWEWEKNEVIATEKTTRIDLVSQVSFNPKDNTQICVTGKGVFKIFKLENETLNRTNLFKMDVENILCHVWMSEDCIVAGTETGKLLLLTLKSGDMHKLGMPCERQTEERDSDVITSSLTELPRVTAITRYSTGFACSAGPGLICLYEKTKEKDSYRKTAEIRIPQDSFRQPSQAERQEITSVCMSPSEETLAISTDQGQIYHINLALSEISKSKQTNFEFLFHSLHSGSITGLSVCLSKPLIATCSKDSSMRIWNYKTNSLELYKEFPEEPYCVSLHPNGLSILVGFFSKLCLMNLLVDTFRTVQEFAIGTCNECVFNHDGNMFAAVSSNVIHIYNIRTHKKVDLRGHLKKVLSVKWSEDDRRLVSCGMDGAVYVWNVLTSARESDNVQRSCIYTDVTFSPNTGTILAVGSDFKLKEFRDEQILRELVSDGVAYTAISMTRSGQAVFVGTSAGTVRVMEYPLQKGKLWTEYQAHSGPITKMVITPGDHYLLTASEDGSLLIWTITDHLGCKLCMGKEIEYTEEVLCAKTYLEKKDQILQEANNQVTWLKMEQENKLNQKEMNYNKKIDDLMQNYLQQIEALKGQNQVLITEDEGLKVFHHKMLAEIIKKHAKELEDEKRGHVETLIVEYEKHYELEQRMKAMQKDCEEKLHQQEESHLHAMEEMKQSYEAKLQEKQAKVQQDKKKSEETQRKRMKENVECELDDLCLKYEEDLQEVEEINSNLKYEMDLVEKQLLQFSKLKRELRDRDLSIRKLKEDLKNMQDQHKDAGNKIKELTKEKEEQKKITCIQKNQISSLLKKLERFNKGYEYDCVTLQSQLKQLRQERDKLKKIVQLKEIKQLQKKIEENKTIIKELETEVMRNNRKNKEIVEDLKKRLTTKDQELCNERNRVRKEKTLVERMKADIQKGSNFLQQPKMLYDYFMKLHKCYIQKADATHGIDAEIMLEHSRQKGYAQKRMNVQKKQHAMEMNNQQAVCTKIMKVRTMMAEELSQERTKNYEMQMILDKKNSPTVECK</sequence>
<dbReference type="Pfam" id="PF00400">
    <property type="entry name" value="WD40"/>
    <property type="match status" value="3"/>
</dbReference>
<evidence type="ECO:0000256" key="4">
    <source>
        <dbReference type="SAM" id="Coils"/>
    </source>
</evidence>
<dbReference type="InterPro" id="IPR011047">
    <property type="entry name" value="Quinoprotein_ADH-like_sf"/>
</dbReference>
<name>A0A5N5JD35_PANHP</name>
<dbReference type="InterPro" id="IPR052993">
    <property type="entry name" value="CFA-57"/>
</dbReference>